<dbReference type="PRINTS" id="PR00038">
    <property type="entry name" value="HTHLUXR"/>
</dbReference>
<dbReference type="InterPro" id="IPR000792">
    <property type="entry name" value="Tscrpt_reg_LuxR_C"/>
</dbReference>
<evidence type="ECO:0000313" key="6">
    <source>
        <dbReference type="Proteomes" id="UP000708298"/>
    </source>
</evidence>
<dbReference type="RefSeq" id="WP_227323368.1">
    <property type="nucleotide sequence ID" value="NZ_JAESVB010000016.1"/>
</dbReference>
<dbReference type="Proteomes" id="UP000708298">
    <property type="component" value="Unassembled WGS sequence"/>
</dbReference>
<dbReference type="PROSITE" id="PS00622">
    <property type="entry name" value="HTH_LUXR_1"/>
    <property type="match status" value="1"/>
</dbReference>
<evidence type="ECO:0000256" key="2">
    <source>
        <dbReference type="ARBA" id="ARBA00023125"/>
    </source>
</evidence>
<dbReference type="Gene3D" id="1.10.10.10">
    <property type="entry name" value="Winged helix-like DNA-binding domain superfamily/Winged helix DNA-binding domain"/>
    <property type="match status" value="1"/>
</dbReference>
<dbReference type="AlphaFoldDB" id="A0A963YVP2"/>
<comment type="caution">
    <text evidence="5">The sequence shown here is derived from an EMBL/GenBank/DDBJ whole genome shotgun (WGS) entry which is preliminary data.</text>
</comment>
<evidence type="ECO:0000256" key="3">
    <source>
        <dbReference type="ARBA" id="ARBA00023163"/>
    </source>
</evidence>
<keyword evidence="2" id="KW-0238">DNA-binding</keyword>
<keyword evidence="6" id="KW-1185">Reference proteome</keyword>
<reference evidence="5" key="1">
    <citation type="journal article" date="2021" name="Microorganisms">
        <title>Acidisoma silvae sp. nov. and Acidisomacellulosilytica sp. nov., Two Acidophilic Bacteria Isolated from Decaying Wood, Hydrolyzing Cellulose and Producing Poly-3-hydroxybutyrate.</title>
        <authorList>
            <person name="Mieszkin S."/>
            <person name="Pouder E."/>
            <person name="Uroz S."/>
            <person name="Simon-Colin C."/>
            <person name="Alain K."/>
        </authorList>
    </citation>
    <scope>NUCLEOTIDE SEQUENCE</scope>
    <source>
        <strain evidence="5">HW T2.11</strain>
    </source>
</reference>
<dbReference type="SMART" id="SM00421">
    <property type="entry name" value="HTH_LUXR"/>
    <property type="match status" value="1"/>
</dbReference>
<keyword evidence="1" id="KW-0805">Transcription regulation</keyword>
<feature type="domain" description="HTH luxR-type" evidence="4">
    <location>
        <begin position="170"/>
        <end position="235"/>
    </location>
</feature>
<gene>
    <name evidence="5" type="ORF">ASILVAE211_21180</name>
</gene>
<accession>A0A963YVP2</accession>
<sequence>MQQDPRLNPKPPDTRIEEVRRFALEALRATSSIFYWIDDRQEMQDVEHSGFSRQNFSQYQAGMKAYDPLNIARLVNSSKRVATLRQDHDLASPSDFAHYKCYLEASRISDVLDFVFWDKNRPFAGLGILKSPEDPPFCADTLGFAEAMQPYIEFNLAAHPRLQSQRLTVHLSASFKFTRREIEVTTLLRAGCTNHDVADELGISLGTVKTHVMRIFDKLGVENRASLVSRIAQVENETVLP</sequence>
<reference evidence="5" key="2">
    <citation type="submission" date="2021-01" db="EMBL/GenBank/DDBJ databases">
        <authorList>
            <person name="Mieszkin S."/>
            <person name="Pouder E."/>
            <person name="Alain K."/>
        </authorList>
    </citation>
    <scope>NUCLEOTIDE SEQUENCE</scope>
    <source>
        <strain evidence="5">HW T2.11</strain>
    </source>
</reference>
<dbReference type="Pfam" id="PF00196">
    <property type="entry name" value="GerE"/>
    <property type="match status" value="1"/>
</dbReference>
<dbReference type="GO" id="GO:0006355">
    <property type="term" value="P:regulation of DNA-templated transcription"/>
    <property type="evidence" value="ECO:0007669"/>
    <property type="project" value="InterPro"/>
</dbReference>
<evidence type="ECO:0000256" key="1">
    <source>
        <dbReference type="ARBA" id="ARBA00023015"/>
    </source>
</evidence>
<keyword evidence="3" id="KW-0804">Transcription</keyword>
<dbReference type="PROSITE" id="PS50043">
    <property type="entry name" value="HTH_LUXR_2"/>
    <property type="match status" value="1"/>
</dbReference>
<dbReference type="SUPFAM" id="SSF46894">
    <property type="entry name" value="C-terminal effector domain of the bipartite response regulators"/>
    <property type="match status" value="1"/>
</dbReference>
<protein>
    <submittedName>
        <fullName evidence="5">Helix-turn-helix transcriptional regulator</fullName>
    </submittedName>
</protein>
<dbReference type="CDD" id="cd06170">
    <property type="entry name" value="LuxR_C_like"/>
    <property type="match status" value="1"/>
</dbReference>
<dbReference type="PANTHER" id="PTHR44688:SF16">
    <property type="entry name" value="DNA-BINDING TRANSCRIPTIONAL ACTIVATOR DEVR_DOSR"/>
    <property type="match status" value="1"/>
</dbReference>
<name>A0A963YVP2_9PROT</name>
<evidence type="ECO:0000313" key="5">
    <source>
        <dbReference type="EMBL" id="MCB8877721.1"/>
    </source>
</evidence>
<proteinExistence type="predicted"/>
<dbReference type="GO" id="GO:0003677">
    <property type="term" value="F:DNA binding"/>
    <property type="evidence" value="ECO:0007669"/>
    <property type="project" value="UniProtKB-KW"/>
</dbReference>
<dbReference type="InterPro" id="IPR016032">
    <property type="entry name" value="Sig_transdc_resp-reg_C-effctor"/>
</dbReference>
<evidence type="ECO:0000259" key="4">
    <source>
        <dbReference type="PROSITE" id="PS50043"/>
    </source>
</evidence>
<dbReference type="EMBL" id="JAESVB010000016">
    <property type="protein sequence ID" value="MCB8877721.1"/>
    <property type="molecule type" value="Genomic_DNA"/>
</dbReference>
<dbReference type="PANTHER" id="PTHR44688">
    <property type="entry name" value="DNA-BINDING TRANSCRIPTIONAL ACTIVATOR DEVR_DOSR"/>
    <property type="match status" value="1"/>
</dbReference>
<dbReference type="InterPro" id="IPR036388">
    <property type="entry name" value="WH-like_DNA-bd_sf"/>
</dbReference>
<organism evidence="5 6">
    <name type="scientific">Acidisoma silvae</name>
    <dbReference type="NCBI Taxonomy" id="2802396"/>
    <lineage>
        <taxon>Bacteria</taxon>
        <taxon>Pseudomonadati</taxon>
        <taxon>Pseudomonadota</taxon>
        <taxon>Alphaproteobacteria</taxon>
        <taxon>Acetobacterales</taxon>
        <taxon>Acidocellaceae</taxon>
        <taxon>Acidisoma</taxon>
    </lineage>
</organism>